<keyword evidence="3" id="KW-0804">Transcription</keyword>
<dbReference type="InterPro" id="IPR009057">
    <property type="entry name" value="Homeodomain-like_sf"/>
</dbReference>
<keyword evidence="8" id="KW-1185">Reference proteome</keyword>
<name>A0A368T2U6_9ACTN</name>
<evidence type="ECO:0000259" key="5">
    <source>
        <dbReference type="Pfam" id="PF00440"/>
    </source>
</evidence>
<keyword evidence="2" id="KW-0238">DNA-binding</keyword>
<dbReference type="GO" id="GO:0045892">
    <property type="term" value="P:negative regulation of DNA-templated transcription"/>
    <property type="evidence" value="ECO:0007669"/>
    <property type="project" value="InterPro"/>
</dbReference>
<dbReference type="PANTHER" id="PTHR30055">
    <property type="entry name" value="HTH-TYPE TRANSCRIPTIONAL REGULATOR RUTR"/>
    <property type="match status" value="1"/>
</dbReference>
<protein>
    <submittedName>
        <fullName evidence="7">TetR family transcriptional regulator</fullName>
    </submittedName>
</protein>
<dbReference type="Proteomes" id="UP000253318">
    <property type="component" value="Unassembled WGS sequence"/>
</dbReference>
<dbReference type="AlphaFoldDB" id="A0A368T2U6"/>
<evidence type="ECO:0000256" key="4">
    <source>
        <dbReference type="SAM" id="MobiDB-lite"/>
    </source>
</evidence>
<dbReference type="EMBL" id="QEIN01000132">
    <property type="protein sequence ID" value="RCV56311.1"/>
    <property type="molecule type" value="Genomic_DNA"/>
</dbReference>
<evidence type="ECO:0000259" key="6">
    <source>
        <dbReference type="Pfam" id="PF02909"/>
    </source>
</evidence>
<feature type="compositionally biased region" description="Acidic residues" evidence="4">
    <location>
        <begin position="91"/>
        <end position="106"/>
    </location>
</feature>
<dbReference type="InterPro" id="IPR050109">
    <property type="entry name" value="HTH-type_TetR-like_transc_reg"/>
</dbReference>
<evidence type="ECO:0000256" key="2">
    <source>
        <dbReference type="ARBA" id="ARBA00023125"/>
    </source>
</evidence>
<feature type="region of interest" description="Disordered" evidence="4">
    <location>
        <begin position="79"/>
        <end position="113"/>
    </location>
</feature>
<evidence type="ECO:0000313" key="7">
    <source>
        <dbReference type="EMBL" id="RCV56311.1"/>
    </source>
</evidence>
<dbReference type="SUPFAM" id="SSF48498">
    <property type="entry name" value="Tetracyclin repressor-like, C-terminal domain"/>
    <property type="match status" value="1"/>
</dbReference>
<dbReference type="GO" id="GO:0000976">
    <property type="term" value="F:transcription cis-regulatory region binding"/>
    <property type="evidence" value="ECO:0007669"/>
    <property type="project" value="TreeGrafter"/>
</dbReference>
<comment type="caution">
    <text evidence="7">The sequence shown here is derived from an EMBL/GenBank/DDBJ whole genome shotgun (WGS) entry which is preliminary data.</text>
</comment>
<dbReference type="InterPro" id="IPR036271">
    <property type="entry name" value="Tet_transcr_reg_TetR-rel_C_sf"/>
</dbReference>
<gene>
    <name evidence="7" type="ORF">DEF24_16820</name>
</gene>
<dbReference type="Pfam" id="PF00440">
    <property type="entry name" value="TetR_N"/>
    <property type="match status" value="1"/>
</dbReference>
<feature type="domain" description="HTH tetR-type" evidence="5">
    <location>
        <begin position="24"/>
        <end position="71"/>
    </location>
</feature>
<feature type="domain" description="Tetracycline repressor TetR C-terminal" evidence="6">
    <location>
        <begin position="106"/>
        <end position="232"/>
    </location>
</feature>
<reference evidence="7 8" key="1">
    <citation type="submission" date="2018-04" db="EMBL/GenBank/DDBJ databases">
        <title>Novel actinobacteria from marine sediment.</title>
        <authorList>
            <person name="Ng Z.Y."/>
            <person name="Tan G.Y.A."/>
        </authorList>
    </citation>
    <scope>NUCLEOTIDE SEQUENCE [LARGE SCALE GENOMIC DNA]</scope>
    <source>
        <strain evidence="7 8">TPS81</strain>
    </source>
</reference>
<dbReference type="SUPFAM" id="SSF46689">
    <property type="entry name" value="Homeodomain-like"/>
    <property type="match status" value="1"/>
</dbReference>
<evidence type="ECO:0000256" key="1">
    <source>
        <dbReference type="ARBA" id="ARBA00023015"/>
    </source>
</evidence>
<proteinExistence type="predicted"/>
<dbReference type="Gene3D" id="1.10.10.60">
    <property type="entry name" value="Homeodomain-like"/>
    <property type="match status" value="1"/>
</dbReference>
<evidence type="ECO:0000256" key="3">
    <source>
        <dbReference type="ARBA" id="ARBA00023163"/>
    </source>
</evidence>
<keyword evidence="1" id="KW-0805">Transcription regulation</keyword>
<accession>A0A368T2U6</accession>
<dbReference type="InterPro" id="IPR001647">
    <property type="entry name" value="HTH_TetR"/>
</dbReference>
<organism evidence="7 8">
    <name type="scientific">Marinitenerispora sediminis</name>
    <dbReference type="NCBI Taxonomy" id="1931232"/>
    <lineage>
        <taxon>Bacteria</taxon>
        <taxon>Bacillati</taxon>
        <taxon>Actinomycetota</taxon>
        <taxon>Actinomycetes</taxon>
        <taxon>Streptosporangiales</taxon>
        <taxon>Nocardiopsidaceae</taxon>
        <taxon>Marinitenerispora</taxon>
    </lineage>
</organism>
<dbReference type="OrthoDB" id="329481at2"/>
<dbReference type="Gene3D" id="1.10.357.10">
    <property type="entry name" value="Tetracycline Repressor, domain 2"/>
    <property type="match status" value="1"/>
</dbReference>
<dbReference type="InterPro" id="IPR004111">
    <property type="entry name" value="Repressor_TetR_C"/>
</dbReference>
<dbReference type="Pfam" id="PF02909">
    <property type="entry name" value="TetR_C_1"/>
    <property type="match status" value="1"/>
</dbReference>
<evidence type="ECO:0000313" key="8">
    <source>
        <dbReference type="Proteomes" id="UP000253318"/>
    </source>
</evidence>
<dbReference type="GO" id="GO:0003700">
    <property type="term" value="F:DNA-binding transcription factor activity"/>
    <property type="evidence" value="ECO:0007669"/>
    <property type="project" value="TreeGrafter"/>
</dbReference>
<sequence length="240" mass="25833">MGRVSYSNATGRVRNNAGLTTERIVTEALRIIDGQGLGRLTMRRLGDAMSVEAMAIYHHFPLGKEQLFDAIVEHITDVSPAPPRDAVAEDHTDEDTDPDAGAEEAPQDDRPWDERLRSWAHDYRAALLRHSGALSLMINRRPDTPSALRSQEIHYAAFEEAGLAGADIVRAAALLDAYVTGAVIQQVRLESVPNPQAPVVDGRYPHVAALQGTVLDADARFEAGLAAVLASVTAPAGRSA</sequence>
<dbReference type="PANTHER" id="PTHR30055:SF151">
    <property type="entry name" value="TRANSCRIPTIONAL REGULATORY PROTEIN"/>
    <property type="match status" value="1"/>
</dbReference>